<reference evidence="1" key="1">
    <citation type="submission" date="2021-01" db="EMBL/GenBank/DDBJ databases">
        <authorList>
            <person name="Sun Q."/>
        </authorList>
    </citation>
    <scope>NUCLEOTIDE SEQUENCE</scope>
    <source>
        <strain evidence="1">YIM B02566</strain>
    </source>
</reference>
<gene>
    <name evidence="1" type="ORF">JHL16_28800</name>
</gene>
<dbReference type="EMBL" id="JAENHL010000008">
    <property type="protein sequence ID" value="MBK1870398.1"/>
    <property type="molecule type" value="Genomic_DNA"/>
</dbReference>
<dbReference type="Proteomes" id="UP000616151">
    <property type="component" value="Unassembled WGS sequence"/>
</dbReference>
<sequence length="120" mass="13238">MRIVCLLSLALLATPVLAAPAEENVTVKLRGALVEFESGAQYAFYPRGSILVSRDGQSYSGTWSFKPDRSAYCITISLDPGPEATCSRIVKRAERYFELAEDSEAPGASIKRITFNRFKK</sequence>
<name>A0ACC5RDD2_9HYPH</name>
<proteinExistence type="predicted"/>
<keyword evidence="2" id="KW-1185">Reference proteome</keyword>
<evidence type="ECO:0000313" key="1">
    <source>
        <dbReference type="EMBL" id="MBK1870398.1"/>
    </source>
</evidence>
<accession>A0ACC5RDD2</accession>
<comment type="caution">
    <text evidence="1">The sequence shown here is derived from an EMBL/GenBank/DDBJ whole genome shotgun (WGS) entry which is preliminary data.</text>
</comment>
<evidence type="ECO:0000313" key="2">
    <source>
        <dbReference type="Proteomes" id="UP000616151"/>
    </source>
</evidence>
<organism evidence="1 2">
    <name type="scientific">Taklimakanibacter albus</name>
    <dbReference type="NCBI Taxonomy" id="2800327"/>
    <lineage>
        <taxon>Bacteria</taxon>
        <taxon>Pseudomonadati</taxon>
        <taxon>Pseudomonadota</taxon>
        <taxon>Alphaproteobacteria</taxon>
        <taxon>Hyphomicrobiales</taxon>
        <taxon>Aestuariivirgaceae</taxon>
        <taxon>Taklimakanibacter</taxon>
    </lineage>
</organism>
<protein>
    <submittedName>
        <fullName evidence="1">Uncharacterized protein</fullName>
    </submittedName>
</protein>